<feature type="compositionally biased region" description="Basic and acidic residues" evidence="1">
    <location>
        <begin position="1"/>
        <end position="11"/>
    </location>
</feature>
<accession>A0A9E7FIV8</accession>
<dbReference type="Proteomes" id="UP001055439">
    <property type="component" value="Chromosome 4"/>
</dbReference>
<sequence>MERSHARDASDLHGSSSGTNDDATASKLNRDLPLLHDCDETLEKGKGAHLMIEFPLAITHYLYVELIHPDDACGQQIIKRISSIHGKPEILW</sequence>
<gene>
    <name evidence="2" type="ORF">MUK42_36498</name>
</gene>
<name>A0A9E7FIV8_9LILI</name>
<proteinExistence type="predicted"/>
<feature type="compositionally biased region" description="Polar residues" evidence="1">
    <location>
        <begin position="13"/>
        <end position="25"/>
    </location>
</feature>
<evidence type="ECO:0000313" key="2">
    <source>
        <dbReference type="EMBL" id="URD94758.1"/>
    </source>
</evidence>
<feature type="region of interest" description="Disordered" evidence="1">
    <location>
        <begin position="1"/>
        <end position="25"/>
    </location>
</feature>
<evidence type="ECO:0000256" key="1">
    <source>
        <dbReference type="SAM" id="MobiDB-lite"/>
    </source>
</evidence>
<organism evidence="2 3">
    <name type="scientific">Musa troglodytarum</name>
    <name type="common">fe'i banana</name>
    <dbReference type="NCBI Taxonomy" id="320322"/>
    <lineage>
        <taxon>Eukaryota</taxon>
        <taxon>Viridiplantae</taxon>
        <taxon>Streptophyta</taxon>
        <taxon>Embryophyta</taxon>
        <taxon>Tracheophyta</taxon>
        <taxon>Spermatophyta</taxon>
        <taxon>Magnoliopsida</taxon>
        <taxon>Liliopsida</taxon>
        <taxon>Zingiberales</taxon>
        <taxon>Musaceae</taxon>
        <taxon>Musa</taxon>
    </lineage>
</organism>
<evidence type="ECO:0000313" key="3">
    <source>
        <dbReference type="Proteomes" id="UP001055439"/>
    </source>
</evidence>
<dbReference type="EMBL" id="CP097506">
    <property type="protein sequence ID" value="URD94758.1"/>
    <property type="molecule type" value="Genomic_DNA"/>
</dbReference>
<dbReference type="AlphaFoldDB" id="A0A9E7FIV8"/>
<keyword evidence="3" id="KW-1185">Reference proteome</keyword>
<protein>
    <submittedName>
        <fullName evidence="2">Uncharacterized protein</fullName>
    </submittedName>
</protein>
<reference evidence="2" key="1">
    <citation type="submission" date="2022-05" db="EMBL/GenBank/DDBJ databases">
        <title>The Musa troglodytarum L. genome provides insights into the mechanism of non-climacteric behaviour and enrichment of carotenoids.</title>
        <authorList>
            <person name="Wang J."/>
        </authorList>
    </citation>
    <scope>NUCLEOTIDE SEQUENCE</scope>
    <source>
        <tissue evidence="2">Leaf</tissue>
    </source>
</reference>